<dbReference type="AlphaFoldDB" id="A0A6A6I8Q1"/>
<proteinExistence type="predicted"/>
<reference evidence="1" key="1">
    <citation type="journal article" date="2020" name="Stud. Mycol.">
        <title>101 Dothideomycetes genomes: a test case for predicting lifestyles and emergence of pathogens.</title>
        <authorList>
            <person name="Haridas S."/>
            <person name="Albert R."/>
            <person name="Binder M."/>
            <person name="Bloem J."/>
            <person name="Labutti K."/>
            <person name="Salamov A."/>
            <person name="Andreopoulos B."/>
            <person name="Baker S."/>
            <person name="Barry K."/>
            <person name="Bills G."/>
            <person name="Bluhm B."/>
            <person name="Cannon C."/>
            <person name="Castanera R."/>
            <person name="Culley D."/>
            <person name="Daum C."/>
            <person name="Ezra D."/>
            <person name="Gonzalez J."/>
            <person name="Henrissat B."/>
            <person name="Kuo A."/>
            <person name="Liang C."/>
            <person name="Lipzen A."/>
            <person name="Lutzoni F."/>
            <person name="Magnuson J."/>
            <person name="Mondo S."/>
            <person name="Nolan M."/>
            <person name="Ohm R."/>
            <person name="Pangilinan J."/>
            <person name="Park H.-J."/>
            <person name="Ramirez L."/>
            <person name="Alfaro M."/>
            <person name="Sun H."/>
            <person name="Tritt A."/>
            <person name="Yoshinaga Y."/>
            <person name="Zwiers L.-H."/>
            <person name="Turgeon B."/>
            <person name="Goodwin S."/>
            <person name="Spatafora J."/>
            <person name="Crous P."/>
            <person name="Grigoriev I."/>
        </authorList>
    </citation>
    <scope>NUCLEOTIDE SEQUENCE</scope>
    <source>
        <strain evidence="1">CBS 122368</strain>
    </source>
</reference>
<keyword evidence="2" id="KW-1185">Reference proteome</keyword>
<dbReference type="GeneID" id="54587027"/>
<evidence type="ECO:0000313" key="1">
    <source>
        <dbReference type="EMBL" id="KAF2246322.1"/>
    </source>
</evidence>
<dbReference type="OrthoDB" id="5314997at2759"/>
<name>A0A6A6I8Q1_9PLEO</name>
<sequence length="264" mass="30178">MAPNAQPFRFLHLSKELRLMVYERLPITTRHLEIIGFELLDFAPVVRTLPVAILATCRLVNSEAGAILKPKLDYLRSTPPRFVISSGVFPGEGEMAYRTPDLGIDWVSFLLRLRPGQIGDIKTWTANKEKYHAPRSIADSSPSDTRRLTQFVRHAHLVYVEQSVPAEICIHGFEYECDVDVRDVFPEEASDFVELWNWGPNVRLFAVHPDDDLTREVLEESLTKAFEEAEEGNRRDGLKPPACQLGGLVDSQTWWLEWAEGERY</sequence>
<dbReference type="RefSeq" id="XP_033681326.1">
    <property type="nucleotide sequence ID" value="XM_033833697.1"/>
</dbReference>
<organism evidence="1 2">
    <name type="scientific">Trematosphaeria pertusa</name>
    <dbReference type="NCBI Taxonomy" id="390896"/>
    <lineage>
        <taxon>Eukaryota</taxon>
        <taxon>Fungi</taxon>
        <taxon>Dikarya</taxon>
        <taxon>Ascomycota</taxon>
        <taxon>Pezizomycotina</taxon>
        <taxon>Dothideomycetes</taxon>
        <taxon>Pleosporomycetidae</taxon>
        <taxon>Pleosporales</taxon>
        <taxon>Massarineae</taxon>
        <taxon>Trematosphaeriaceae</taxon>
        <taxon>Trematosphaeria</taxon>
    </lineage>
</organism>
<evidence type="ECO:0008006" key="3">
    <source>
        <dbReference type="Google" id="ProtNLM"/>
    </source>
</evidence>
<dbReference type="EMBL" id="ML987199">
    <property type="protein sequence ID" value="KAF2246322.1"/>
    <property type="molecule type" value="Genomic_DNA"/>
</dbReference>
<evidence type="ECO:0000313" key="2">
    <source>
        <dbReference type="Proteomes" id="UP000800094"/>
    </source>
</evidence>
<protein>
    <recommendedName>
        <fullName evidence="3">F-box domain-containing protein</fullName>
    </recommendedName>
</protein>
<dbReference type="Proteomes" id="UP000800094">
    <property type="component" value="Unassembled WGS sequence"/>
</dbReference>
<gene>
    <name evidence="1" type="ORF">BU26DRAFT_567810</name>
</gene>
<accession>A0A6A6I8Q1</accession>